<evidence type="ECO:0000256" key="8">
    <source>
        <dbReference type="ARBA" id="ARBA00022741"/>
    </source>
</evidence>
<dbReference type="PANTHER" id="PTHR23076:SF99">
    <property type="entry name" value="INACTIVE ATP-DEPENDENT ZINC METALLOPROTEASE FTSHI 4, CHLOROPLASTIC-RELATED"/>
    <property type="match status" value="1"/>
</dbReference>
<dbReference type="CDD" id="cd19501">
    <property type="entry name" value="RecA-like_FtsH"/>
    <property type="match status" value="1"/>
</dbReference>
<protein>
    <recommendedName>
        <fullName evidence="14">AAA+ ATPase domain-containing protein</fullName>
    </recommendedName>
</protein>
<evidence type="ECO:0000256" key="7">
    <source>
        <dbReference type="ARBA" id="ARBA00022692"/>
    </source>
</evidence>
<keyword evidence="5" id="KW-0934">Plastid</keyword>
<keyword evidence="9" id="KW-0378">Hydrolase</keyword>
<dbReference type="InterPro" id="IPR041569">
    <property type="entry name" value="AAA_lid_3"/>
</dbReference>
<organism evidence="15 16">
    <name type="scientific">Papaver somniferum</name>
    <name type="common">Opium poppy</name>
    <dbReference type="NCBI Taxonomy" id="3469"/>
    <lineage>
        <taxon>Eukaryota</taxon>
        <taxon>Viridiplantae</taxon>
        <taxon>Streptophyta</taxon>
        <taxon>Embryophyta</taxon>
        <taxon>Tracheophyta</taxon>
        <taxon>Spermatophyta</taxon>
        <taxon>Magnoliopsida</taxon>
        <taxon>Ranunculales</taxon>
        <taxon>Papaveraceae</taxon>
        <taxon>Papaveroideae</taxon>
        <taxon>Papaver</taxon>
    </lineage>
</organism>
<evidence type="ECO:0000256" key="4">
    <source>
        <dbReference type="ARBA" id="ARBA00022528"/>
    </source>
</evidence>
<dbReference type="SMART" id="SM00382">
    <property type="entry name" value="AAA"/>
    <property type="match status" value="1"/>
</dbReference>
<feature type="domain" description="AAA+ ATPase" evidence="14">
    <location>
        <begin position="385"/>
        <end position="526"/>
    </location>
</feature>
<sequence length="892" mass="100100">MMLYEAAAASVKPTATISQYPNLKPLIPSKPTTQLKPVRRRSQSFLHSPILIFRTSASLGFKTNNNNHLSQYHNKPTNYLKSSTRIYSTSSTYTSDLVSENAEENEEKEEEEDIVSAQIFEKLKTAEKERINKLEQFQNKANMQLERQLVMASCWSRALLTMRGKLNGTEWDPENSHRIDYSEFWGLLNSNNVQFMEYSNFGQTISVILPYYKDEKIEGPARNSQQNIVFRRHVVDRMPIDCWNDVWQKLHQQLVNVDVLNVDTVPAEVYSTAATAVIWSMRFALAVGLYLWIDSIARPIYAKLIPCDLGTPTKKSVQPLRRRALQSGGPLGSLGKSRAKFISAEETTGVTFDDFAGQEYIKRELQEIVRILKNDEEFQSKGIYCPKGVLLHGPPGTGKTLLAKAIAGEAGVPFFAATGTDFVEMFVGVAASRVKDLFASARSFAPSIIFIDEIDAIGSKRGGPDLGGGGAEREQGLLQILTEMDGFKVSTSQVLVIGATNRLDILDPALLRKGRFDKIIRVGLPSKDGRLAILQVHAKNKFFRSEEEKNSLLQEIAENSVDFTGAELQNVLNEAGILTARKDLDYIGREELLEALKRQKGTFETGQEDSTEIPEELKLRLAYREAAVAVLACYYPNPYRPFTETDIRSIRSRPNLRYAEISGKVFSKKSDFVNSIVHACAPRVVEEEMFGIDNLCWISAKATSEASRRAEFLILQTGMTAFGKTFYRNQSDLVPNLAAKLEALRDEYLRFAVEKCSSVLNEYHSAVETITDILLEKGEIKAEEIWDIYKKAPRIPQPPVPPVDEYGSLIHAGRWGIHGISLPGRVTFAPGNVGFATFGAPRPLETQIISDDTWKLVDGIWDKRIEEIKNEVSIEIKEDTKRLQLLMAGHFL</sequence>
<keyword evidence="16" id="KW-1185">Reference proteome</keyword>
<keyword evidence="8" id="KW-0547">Nucleotide-binding</keyword>
<dbReference type="EMBL" id="CM010717">
    <property type="protein sequence ID" value="RZC54241.1"/>
    <property type="molecule type" value="Genomic_DNA"/>
</dbReference>
<dbReference type="Proteomes" id="UP000316621">
    <property type="component" value="Chromosome 3"/>
</dbReference>
<dbReference type="FunFam" id="1.10.8.60:FF:000061">
    <property type="entry name" value="Probable inactive ATP-dependent zinc metalloprotease FTSHI 4, chloroplastic"/>
    <property type="match status" value="1"/>
</dbReference>
<dbReference type="Gramene" id="RZC54241">
    <property type="protein sequence ID" value="RZC54241"/>
    <property type="gene ID" value="C5167_013114"/>
</dbReference>
<dbReference type="Gene3D" id="3.40.50.300">
    <property type="entry name" value="P-loop containing nucleotide triphosphate hydrolases"/>
    <property type="match status" value="1"/>
</dbReference>
<dbReference type="Gene3D" id="1.10.8.60">
    <property type="match status" value="1"/>
</dbReference>
<dbReference type="SUPFAM" id="SSF140990">
    <property type="entry name" value="FtsH protease domain-like"/>
    <property type="match status" value="1"/>
</dbReference>
<dbReference type="GO" id="GO:0009535">
    <property type="term" value="C:chloroplast thylakoid membrane"/>
    <property type="evidence" value="ECO:0007669"/>
    <property type="project" value="TreeGrafter"/>
</dbReference>
<dbReference type="Pfam" id="PF17862">
    <property type="entry name" value="AAA_lid_3"/>
    <property type="match status" value="1"/>
</dbReference>
<comment type="subcellular location">
    <subcellularLocation>
        <location evidence="2">Membrane</location>
    </subcellularLocation>
    <subcellularLocation>
        <location evidence="1">Plastid</location>
        <location evidence="1">Chloroplast</location>
    </subcellularLocation>
</comment>
<dbReference type="InterPro" id="IPR037219">
    <property type="entry name" value="Peptidase_M41-like"/>
</dbReference>
<evidence type="ECO:0000256" key="2">
    <source>
        <dbReference type="ARBA" id="ARBA00004370"/>
    </source>
</evidence>
<dbReference type="STRING" id="3469.A0A4Y7J2Q9"/>
<evidence type="ECO:0000256" key="5">
    <source>
        <dbReference type="ARBA" id="ARBA00022640"/>
    </source>
</evidence>
<accession>A0A4Y7J2Q9</accession>
<dbReference type="GO" id="GO:0006508">
    <property type="term" value="P:proteolysis"/>
    <property type="evidence" value="ECO:0007669"/>
    <property type="project" value="UniProtKB-KW"/>
</dbReference>
<evidence type="ECO:0000256" key="11">
    <source>
        <dbReference type="ARBA" id="ARBA00022946"/>
    </source>
</evidence>
<proteinExistence type="inferred from homology"/>
<keyword evidence="6" id="KW-0645">Protease</keyword>
<keyword evidence="12" id="KW-1133">Transmembrane helix</keyword>
<evidence type="ECO:0000256" key="10">
    <source>
        <dbReference type="ARBA" id="ARBA00022840"/>
    </source>
</evidence>
<dbReference type="Pfam" id="PF00004">
    <property type="entry name" value="AAA"/>
    <property type="match status" value="1"/>
</dbReference>
<dbReference type="OMA" id="YPNPHRP"/>
<dbReference type="PANTHER" id="PTHR23076">
    <property type="entry name" value="METALLOPROTEASE M41 FTSH"/>
    <property type="match status" value="1"/>
</dbReference>
<evidence type="ECO:0000256" key="1">
    <source>
        <dbReference type="ARBA" id="ARBA00004229"/>
    </source>
</evidence>
<dbReference type="FunFam" id="1.20.58.760:FF:000013">
    <property type="entry name" value="Probable inactive ATP-dependent zinc metalloprotease FTSHI 4, chloroplastic"/>
    <property type="match status" value="1"/>
</dbReference>
<evidence type="ECO:0000313" key="16">
    <source>
        <dbReference type="Proteomes" id="UP000316621"/>
    </source>
</evidence>
<dbReference type="SUPFAM" id="SSF52540">
    <property type="entry name" value="P-loop containing nucleoside triphosphate hydrolases"/>
    <property type="match status" value="1"/>
</dbReference>
<dbReference type="AlphaFoldDB" id="A0A4Y7J2Q9"/>
<name>A0A4Y7J2Q9_PAPSO</name>
<dbReference type="InterPro" id="IPR003960">
    <property type="entry name" value="ATPase_AAA_CS"/>
</dbReference>
<comment type="similarity">
    <text evidence="3">Belongs to the AAA ATPase family.</text>
</comment>
<keyword evidence="11" id="KW-0809">Transit peptide</keyword>
<keyword evidence="13" id="KW-0472">Membrane</keyword>
<dbReference type="GO" id="GO:0016887">
    <property type="term" value="F:ATP hydrolysis activity"/>
    <property type="evidence" value="ECO:0007669"/>
    <property type="project" value="InterPro"/>
</dbReference>
<evidence type="ECO:0000259" key="14">
    <source>
        <dbReference type="SMART" id="SM00382"/>
    </source>
</evidence>
<dbReference type="InterPro" id="IPR003593">
    <property type="entry name" value="AAA+_ATPase"/>
</dbReference>
<evidence type="ECO:0000256" key="6">
    <source>
        <dbReference type="ARBA" id="ARBA00022670"/>
    </source>
</evidence>
<dbReference type="InterPro" id="IPR027417">
    <property type="entry name" value="P-loop_NTPase"/>
</dbReference>
<evidence type="ECO:0000256" key="9">
    <source>
        <dbReference type="ARBA" id="ARBA00022801"/>
    </source>
</evidence>
<evidence type="ECO:0000256" key="12">
    <source>
        <dbReference type="ARBA" id="ARBA00022989"/>
    </source>
</evidence>
<dbReference type="PROSITE" id="PS00674">
    <property type="entry name" value="AAA"/>
    <property type="match status" value="1"/>
</dbReference>
<dbReference type="InterPro" id="IPR003959">
    <property type="entry name" value="ATPase_AAA_core"/>
</dbReference>
<dbReference type="FunFam" id="3.40.50.300:FF:000352">
    <property type="entry name" value="ATP-dependent zinc metalloprotease FTSH 7, chloroplastic"/>
    <property type="match status" value="1"/>
</dbReference>
<evidence type="ECO:0000313" key="15">
    <source>
        <dbReference type="EMBL" id="RZC54241.1"/>
    </source>
</evidence>
<dbReference type="Gene3D" id="1.20.58.760">
    <property type="entry name" value="Peptidase M41"/>
    <property type="match status" value="1"/>
</dbReference>
<keyword evidence="4" id="KW-0150">Chloroplast</keyword>
<dbReference type="GO" id="GO:0005524">
    <property type="term" value="F:ATP binding"/>
    <property type="evidence" value="ECO:0007669"/>
    <property type="project" value="UniProtKB-KW"/>
</dbReference>
<keyword evidence="7" id="KW-0812">Transmembrane</keyword>
<dbReference type="GO" id="GO:0004176">
    <property type="term" value="F:ATP-dependent peptidase activity"/>
    <property type="evidence" value="ECO:0007669"/>
    <property type="project" value="InterPro"/>
</dbReference>
<dbReference type="GO" id="GO:0004222">
    <property type="term" value="F:metalloendopeptidase activity"/>
    <property type="evidence" value="ECO:0007669"/>
    <property type="project" value="InterPro"/>
</dbReference>
<keyword evidence="10" id="KW-0067">ATP-binding</keyword>
<gene>
    <name evidence="15" type="ORF">C5167_013114</name>
</gene>
<dbReference type="OrthoDB" id="1877876at2759"/>
<evidence type="ECO:0000256" key="13">
    <source>
        <dbReference type="ARBA" id="ARBA00023136"/>
    </source>
</evidence>
<reference evidence="15 16" key="1">
    <citation type="journal article" date="2018" name="Science">
        <title>The opium poppy genome and morphinan production.</title>
        <authorList>
            <person name="Guo L."/>
            <person name="Winzer T."/>
            <person name="Yang X."/>
            <person name="Li Y."/>
            <person name="Ning Z."/>
            <person name="He Z."/>
            <person name="Teodor R."/>
            <person name="Lu Y."/>
            <person name="Bowser T.A."/>
            <person name="Graham I.A."/>
            <person name="Ye K."/>
        </authorList>
    </citation>
    <scope>NUCLEOTIDE SEQUENCE [LARGE SCALE GENOMIC DNA]</scope>
    <source>
        <strain evidence="16">cv. HN1</strain>
        <tissue evidence="15">Leaves</tissue>
    </source>
</reference>
<evidence type="ECO:0000256" key="3">
    <source>
        <dbReference type="ARBA" id="ARBA00006914"/>
    </source>
</evidence>